<dbReference type="AlphaFoldDB" id="A0A3A9K2T8"/>
<name>A0A3A9K2T8_9BACI</name>
<proteinExistence type="predicted"/>
<keyword evidence="1" id="KW-0472">Membrane</keyword>
<reference evidence="2 3" key="1">
    <citation type="submission" date="2017-10" db="EMBL/GenBank/DDBJ databases">
        <title>Bacillus sp. nov., a halophilic bacterium isolated from a Keqin Lake.</title>
        <authorList>
            <person name="Wang H."/>
        </authorList>
    </citation>
    <scope>NUCLEOTIDE SEQUENCE [LARGE SCALE GENOMIC DNA]</scope>
    <source>
        <strain evidence="2 3">KCTC 13187</strain>
    </source>
</reference>
<organism evidence="2 3">
    <name type="scientific">Salipaludibacillus neizhouensis</name>
    <dbReference type="NCBI Taxonomy" id="885475"/>
    <lineage>
        <taxon>Bacteria</taxon>
        <taxon>Bacillati</taxon>
        <taxon>Bacillota</taxon>
        <taxon>Bacilli</taxon>
        <taxon>Bacillales</taxon>
        <taxon>Bacillaceae</taxon>
    </lineage>
</organism>
<sequence length="68" mass="7320">MSPVLAVILGIAVLVILLFVITKSIKGNRSKSADDSVLSQNNCSECDFTIPDNYSKALCPNCKTFIAK</sequence>
<accession>A0A3A9K2T8</accession>
<comment type="caution">
    <text evidence="2">The sequence shown here is derived from an EMBL/GenBank/DDBJ whole genome shotgun (WGS) entry which is preliminary data.</text>
</comment>
<evidence type="ECO:0000313" key="3">
    <source>
        <dbReference type="Proteomes" id="UP000281498"/>
    </source>
</evidence>
<evidence type="ECO:0000313" key="2">
    <source>
        <dbReference type="EMBL" id="RKL67454.1"/>
    </source>
</evidence>
<dbReference type="Proteomes" id="UP000281498">
    <property type="component" value="Unassembled WGS sequence"/>
</dbReference>
<protein>
    <submittedName>
        <fullName evidence="2">Uncharacterized protein</fullName>
    </submittedName>
</protein>
<keyword evidence="1" id="KW-1133">Transmembrane helix</keyword>
<feature type="transmembrane region" description="Helical" evidence="1">
    <location>
        <begin position="6"/>
        <end position="22"/>
    </location>
</feature>
<dbReference type="RefSeq" id="WP_110935382.1">
    <property type="nucleotide sequence ID" value="NZ_KZ614146.1"/>
</dbReference>
<keyword evidence="1" id="KW-0812">Transmembrane</keyword>
<evidence type="ECO:0000256" key="1">
    <source>
        <dbReference type="SAM" id="Phobius"/>
    </source>
</evidence>
<keyword evidence="3" id="KW-1185">Reference proteome</keyword>
<dbReference type="EMBL" id="PDOE01000003">
    <property type="protein sequence ID" value="RKL67454.1"/>
    <property type="molecule type" value="Genomic_DNA"/>
</dbReference>
<dbReference type="OrthoDB" id="2884420at2"/>
<gene>
    <name evidence="2" type="ORF">CR203_08845</name>
</gene>